<evidence type="ECO:0000256" key="1">
    <source>
        <dbReference type="ARBA" id="ARBA00001946"/>
    </source>
</evidence>
<dbReference type="SMART" id="SM00052">
    <property type="entry name" value="EAL"/>
    <property type="match status" value="1"/>
</dbReference>
<dbReference type="AlphaFoldDB" id="A0A9X2KSZ4"/>
<evidence type="ECO:0000256" key="3">
    <source>
        <dbReference type="ARBA" id="ARBA00022636"/>
    </source>
</evidence>
<evidence type="ECO:0000313" key="10">
    <source>
        <dbReference type="Proteomes" id="UP001139319"/>
    </source>
</evidence>
<protein>
    <recommendedName>
        <fullName evidence="2">cyclic-guanylate-specific phosphodiesterase</fullName>
        <ecNumber evidence="2">3.1.4.52</ecNumber>
    </recommendedName>
</protein>
<dbReference type="SUPFAM" id="SSF55073">
    <property type="entry name" value="Nucleotide cyclase"/>
    <property type="match status" value="1"/>
</dbReference>
<dbReference type="NCBIfam" id="TIGR00229">
    <property type="entry name" value="sensory_box"/>
    <property type="match status" value="1"/>
</dbReference>
<dbReference type="SUPFAM" id="SSF55785">
    <property type="entry name" value="PYP-like sensor domain (PAS domain)"/>
    <property type="match status" value="1"/>
</dbReference>
<dbReference type="InterPro" id="IPR001633">
    <property type="entry name" value="EAL_dom"/>
</dbReference>
<dbReference type="SMART" id="SM00091">
    <property type="entry name" value="PAS"/>
    <property type="match status" value="1"/>
</dbReference>
<evidence type="ECO:0000313" key="9">
    <source>
        <dbReference type="EMBL" id="MCP8898647.1"/>
    </source>
</evidence>
<keyword evidence="5" id="KW-1133">Transmembrane helix</keyword>
<dbReference type="NCBIfam" id="TIGR00254">
    <property type="entry name" value="GGDEF"/>
    <property type="match status" value="1"/>
</dbReference>
<dbReference type="Pfam" id="PF00990">
    <property type="entry name" value="GGDEF"/>
    <property type="match status" value="1"/>
</dbReference>
<dbReference type="InterPro" id="IPR000160">
    <property type="entry name" value="GGDEF_dom"/>
</dbReference>
<keyword evidence="5" id="KW-0812">Transmembrane</keyword>
<dbReference type="EC" id="3.1.4.52" evidence="2"/>
<dbReference type="GO" id="GO:0071111">
    <property type="term" value="F:cyclic-guanylate-specific phosphodiesterase activity"/>
    <property type="evidence" value="ECO:0007669"/>
    <property type="project" value="UniProtKB-EC"/>
</dbReference>
<evidence type="ECO:0000256" key="4">
    <source>
        <dbReference type="ARBA" id="ARBA00051114"/>
    </source>
</evidence>
<dbReference type="Pfam" id="PF08448">
    <property type="entry name" value="PAS_4"/>
    <property type="match status" value="1"/>
</dbReference>
<comment type="catalytic activity">
    <reaction evidence="4">
        <text>3',3'-c-di-GMP + H2O = 5'-phosphoguanylyl(3'-&gt;5')guanosine + H(+)</text>
        <dbReference type="Rhea" id="RHEA:24902"/>
        <dbReference type="ChEBI" id="CHEBI:15377"/>
        <dbReference type="ChEBI" id="CHEBI:15378"/>
        <dbReference type="ChEBI" id="CHEBI:58754"/>
        <dbReference type="ChEBI" id="CHEBI:58805"/>
        <dbReference type="EC" id="3.1.4.52"/>
    </reaction>
    <physiologicalReaction direction="left-to-right" evidence="4">
        <dbReference type="Rhea" id="RHEA:24903"/>
    </physiologicalReaction>
</comment>
<dbReference type="InterPro" id="IPR035919">
    <property type="entry name" value="EAL_sf"/>
</dbReference>
<reference evidence="9" key="1">
    <citation type="submission" date="2022-05" db="EMBL/GenBank/DDBJ databases">
        <authorList>
            <person name="Sun H.-N."/>
        </authorList>
    </citation>
    <scope>NUCLEOTIDE SEQUENCE</scope>
    <source>
        <strain evidence="9">HB14</strain>
    </source>
</reference>
<dbReference type="InterPro" id="IPR013656">
    <property type="entry name" value="PAS_4"/>
</dbReference>
<feature type="transmembrane region" description="Helical" evidence="5">
    <location>
        <begin position="163"/>
        <end position="185"/>
    </location>
</feature>
<dbReference type="Pfam" id="PF00563">
    <property type="entry name" value="EAL"/>
    <property type="match status" value="1"/>
</dbReference>
<evidence type="ECO:0000256" key="5">
    <source>
        <dbReference type="SAM" id="Phobius"/>
    </source>
</evidence>
<dbReference type="SMART" id="SM00267">
    <property type="entry name" value="GGDEF"/>
    <property type="match status" value="1"/>
</dbReference>
<comment type="caution">
    <text evidence="9">The sequence shown here is derived from an EMBL/GenBank/DDBJ whole genome shotgun (WGS) entry which is preliminary data.</text>
</comment>
<accession>A0A9X2KSZ4</accession>
<comment type="cofactor">
    <cofactor evidence="1">
        <name>Mg(2+)</name>
        <dbReference type="ChEBI" id="CHEBI:18420"/>
    </cofactor>
</comment>
<organism evidence="9 10">
    <name type="scientific">Gilvimarinus xylanilyticus</name>
    <dbReference type="NCBI Taxonomy" id="2944139"/>
    <lineage>
        <taxon>Bacteria</taxon>
        <taxon>Pseudomonadati</taxon>
        <taxon>Pseudomonadota</taxon>
        <taxon>Gammaproteobacteria</taxon>
        <taxon>Cellvibrionales</taxon>
        <taxon>Cellvibrionaceae</taxon>
        <taxon>Gilvimarinus</taxon>
    </lineage>
</organism>
<dbReference type="FunFam" id="3.30.70.270:FF:000001">
    <property type="entry name" value="Diguanylate cyclase domain protein"/>
    <property type="match status" value="1"/>
</dbReference>
<dbReference type="Gene3D" id="3.30.70.270">
    <property type="match status" value="1"/>
</dbReference>
<dbReference type="InterPro" id="IPR052155">
    <property type="entry name" value="Biofilm_reg_signaling"/>
</dbReference>
<dbReference type="Proteomes" id="UP001139319">
    <property type="component" value="Unassembled WGS sequence"/>
</dbReference>
<dbReference type="CDD" id="cd01949">
    <property type="entry name" value="GGDEF"/>
    <property type="match status" value="1"/>
</dbReference>
<dbReference type="PROSITE" id="PS50883">
    <property type="entry name" value="EAL"/>
    <property type="match status" value="1"/>
</dbReference>
<dbReference type="SUPFAM" id="SSF141868">
    <property type="entry name" value="EAL domain-like"/>
    <property type="match status" value="1"/>
</dbReference>
<dbReference type="PROSITE" id="PS50887">
    <property type="entry name" value="GGDEF"/>
    <property type="match status" value="1"/>
</dbReference>
<dbReference type="FunFam" id="3.20.20.450:FF:000001">
    <property type="entry name" value="Cyclic di-GMP phosphodiesterase yahA"/>
    <property type="match status" value="1"/>
</dbReference>
<dbReference type="InterPro" id="IPR000014">
    <property type="entry name" value="PAS"/>
</dbReference>
<dbReference type="Gene3D" id="3.30.450.20">
    <property type="entry name" value="PAS domain"/>
    <property type="match status" value="1"/>
</dbReference>
<evidence type="ECO:0000259" key="7">
    <source>
        <dbReference type="PROSITE" id="PS50883"/>
    </source>
</evidence>
<dbReference type="Gene3D" id="3.20.20.450">
    <property type="entry name" value="EAL domain"/>
    <property type="match status" value="1"/>
</dbReference>
<dbReference type="PROSITE" id="PS50112">
    <property type="entry name" value="PAS"/>
    <property type="match status" value="1"/>
</dbReference>
<reference evidence="9" key="2">
    <citation type="submission" date="2023-01" db="EMBL/GenBank/DDBJ databases">
        <title>Gilvimarinus xylanilyticus HB14 isolated from Caulerpa lentillifera aquaculture base in Hainan, China.</title>
        <authorList>
            <person name="Zhang Y.-J."/>
        </authorList>
    </citation>
    <scope>NUCLEOTIDE SEQUENCE</scope>
    <source>
        <strain evidence="9">HB14</strain>
    </source>
</reference>
<evidence type="ECO:0000259" key="8">
    <source>
        <dbReference type="PROSITE" id="PS50887"/>
    </source>
</evidence>
<dbReference type="CDD" id="cd00130">
    <property type="entry name" value="PAS"/>
    <property type="match status" value="1"/>
</dbReference>
<dbReference type="InterPro" id="IPR029787">
    <property type="entry name" value="Nucleotide_cyclase"/>
</dbReference>
<feature type="domain" description="PAS" evidence="6">
    <location>
        <begin position="251"/>
        <end position="293"/>
    </location>
</feature>
<proteinExistence type="predicted"/>
<feature type="transmembrane region" description="Helical" evidence="5">
    <location>
        <begin position="12"/>
        <end position="38"/>
    </location>
</feature>
<evidence type="ECO:0000259" key="6">
    <source>
        <dbReference type="PROSITE" id="PS50112"/>
    </source>
</evidence>
<gene>
    <name evidence="9" type="ORF">M6D89_04970</name>
</gene>
<dbReference type="GO" id="GO:0071732">
    <property type="term" value="P:cellular response to nitric oxide"/>
    <property type="evidence" value="ECO:0007669"/>
    <property type="project" value="UniProtKB-ARBA"/>
</dbReference>
<dbReference type="InterPro" id="IPR043128">
    <property type="entry name" value="Rev_trsase/Diguanyl_cyclase"/>
</dbReference>
<dbReference type="PANTHER" id="PTHR44757">
    <property type="entry name" value="DIGUANYLATE CYCLASE DGCP"/>
    <property type="match status" value="1"/>
</dbReference>
<feature type="domain" description="GGDEF" evidence="8">
    <location>
        <begin position="409"/>
        <end position="547"/>
    </location>
</feature>
<keyword evidence="10" id="KW-1185">Reference proteome</keyword>
<keyword evidence="5" id="KW-0472">Membrane</keyword>
<dbReference type="PANTHER" id="PTHR44757:SF2">
    <property type="entry name" value="BIOFILM ARCHITECTURE MAINTENANCE PROTEIN MBAA"/>
    <property type="match status" value="1"/>
</dbReference>
<name>A0A9X2KSZ4_9GAMM</name>
<sequence>MRNKSPSFYGGISFRLAVIGIVLAFVVSFVMSSFQVYIDYKAQSRQLDILIDQVVEVATPPAARAVHTLDEELALEVASGLLSYDSIDNVAIRDERGDTLAQVKRQTPIAHTNNWLSRVIAGESFVHTSPLRVEEFEQSGSLVFSVDKGQALASFYERSEVSLLVGAVRNLILVLFLFIAFYFILTKPLVRLSQEINAIDPDRPGVNRLTPLESHRGDELGTVISSVNQLLDVVELSLAKRRAIELALRKSEEHLRQIVDSLPVLIGARNLDGYYLFANRMLANTLGYSAEQMHQMPVKQLLSRSTQDVDALLHNDRRVICDGEEIDLEEEGFIAADGSQRFLQTHMMPLDYYDEKVCLIVSVDVTERKKAQAKMEHMAHHDALTGLANRLQLVERLEHEATRARRHGYYGAVLFIDLDKFKNINDSLGHPVGDRVLQQVAARLQSAVRREDLVARLSGDEFVVVLTVLDRDIELAGLRAGEISEKIRKLVSAPVHCQEMELRVSCSVGIAIYPDKDNGVHELLRYADTAMYQVKEKGRDAIEFFNQEMANKVSRQLVMEGDLHHAIELEQFELYYQPKLNVQTGELVGAEALLRWHHPDKGAISPMEFIPVLEASGLILQVGQWVIEQACLQLECWGKLGLWRPGMRLSVNISPRQFRRQRFADDVVATLARFELPPDSLDMEVTEGIVIQHVDETIETMTALQNHGVSFSLDDFGTGYSSISYLKRLPVSSLKIDKSFVGDITVDRSDRVLVETIITMGRLLDLELVAEGVEHEEQLDILKEYGCQFYQGYYCSPAVNADAFRFFLDRGAQ</sequence>
<dbReference type="CDD" id="cd01948">
    <property type="entry name" value="EAL"/>
    <property type="match status" value="1"/>
</dbReference>
<dbReference type="RefSeq" id="WP_253966918.1">
    <property type="nucleotide sequence ID" value="NZ_JAMFTH010000001.1"/>
</dbReference>
<feature type="domain" description="EAL" evidence="7">
    <location>
        <begin position="556"/>
        <end position="812"/>
    </location>
</feature>
<evidence type="ECO:0000256" key="2">
    <source>
        <dbReference type="ARBA" id="ARBA00012282"/>
    </source>
</evidence>
<dbReference type="InterPro" id="IPR035965">
    <property type="entry name" value="PAS-like_dom_sf"/>
</dbReference>
<dbReference type="EMBL" id="JAMFTH010000001">
    <property type="protein sequence ID" value="MCP8898647.1"/>
    <property type="molecule type" value="Genomic_DNA"/>
</dbReference>
<keyword evidence="3" id="KW-0973">c-di-GMP</keyword>